<name>A0A5C3QA96_9AGAR</name>
<proteinExistence type="predicted"/>
<dbReference type="EMBL" id="ML178851">
    <property type="protein sequence ID" value="TFK97108.1"/>
    <property type="molecule type" value="Genomic_DNA"/>
</dbReference>
<gene>
    <name evidence="2" type="ORF">BDV98DRAFT_597045</name>
</gene>
<protein>
    <submittedName>
        <fullName evidence="2">Uncharacterized protein</fullName>
    </submittedName>
</protein>
<dbReference type="AlphaFoldDB" id="A0A5C3QA96"/>
<keyword evidence="3" id="KW-1185">Reference proteome</keyword>
<organism evidence="2 3">
    <name type="scientific">Pterulicium gracile</name>
    <dbReference type="NCBI Taxonomy" id="1884261"/>
    <lineage>
        <taxon>Eukaryota</taxon>
        <taxon>Fungi</taxon>
        <taxon>Dikarya</taxon>
        <taxon>Basidiomycota</taxon>
        <taxon>Agaricomycotina</taxon>
        <taxon>Agaricomycetes</taxon>
        <taxon>Agaricomycetidae</taxon>
        <taxon>Agaricales</taxon>
        <taxon>Pleurotineae</taxon>
        <taxon>Pterulaceae</taxon>
        <taxon>Pterulicium</taxon>
    </lineage>
</organism>
<evidence type="ECO:0000313" key="3">
    <source>
        <dbReference type="Proteomes" id="UP000305067"/>
    </source>
</evidence>
<dbReference type="Proteomes" id="UP000305067">
    <property type="component" value="Unassembled WGS sequence"/>
</dbReference>
<evidence type="ECO:0000256" key="1">
    <source>
        <dbReference type="SAM" id="MobiDB-lite"/>
    </source>
</evidence>
<sequence length="193" mass="22154">MLYHLATPNLTVLFMDVHSFTAFDEDLLHAFHHFADTSQLRNSLHKLDLYGFLVDNLSGVDDAASAIGVTPRLRTLRFCQAWLDMSLLELTVKSRARPPLEDTLQKPMQEPPTCFLELLVLRDLISDRDYPVDLKWLKAMNSDGRIKYGFFDVEQDCDYEESDDDDESTSEEGESDGEELSEIDKDEIDELSR</sequence>
<accession>A0A5C3QA96</accession>
<evidence type="ECO:0000313" key="2">
    <source>
        <dbReference type="EMBL" id="TFK97108.1"/>
    </source>
</evidence>
<feature type="region of interest" description="Disordered" evidence="1">
    <location>
        <begin position="158"/>
        <end position="193"/>
    </location>
</feature>
<reference evidence="2 3" key="1">
    <citation type="journal article" date="2019" name="Nat. Ecol. Evol.">
        <title>Megaphylogeny resolves global patterns of mushroom evolution.</title>
        <authorList>
            <person name="Varga T."/>
            <person name="Krizsan K."/>
            <person name="Foldi C."/>
            <person name="Dima B."/>
            <person name="Sanchez-Garcia M."/>
            <person name="Sanchez-Ramirez S."/>
            <person name="Szollosi G.J."/>
            <person name="Szarkandi J.G."/>
            <person name="Papp V."/>
            <person name="Albert L."/>
            <person name="Andreopoulos W."/>
            <person name="Angelini C."/>
            <person name="Antonin V."/>
            <person name="Barry K.W."/>
            <person name="Bougher N.L."/>
            <person name="Buchanan P."/>
            <person name="Buyck B."/>
            <person name="Bense V."/>
            <person name="Catcheside P."/>
            <person name="Chovatia M."/>
            <person name="Cooper J."/>
            <person name="Damon W."/>
            <person name="Desjardin D."/>
            <person name="Finy P."/>
            <person name="Geml J."/>
            <person name="Haridas S."/>
            <person name="Hughes K."/>
            <person name="Justo A."/>
            <person name="Karasinski D."/>
            <person name="Kautmanova I."/>
            <person name="Kiss B."/>
            <person name="Kocsube S."/>
            <person name="Kotiranta H."/>
            <person name="LaButti K.M."/>
            <person name="Lechner B.E."/>
            <person name="Liimatainen K."/>
            <person name="Lipzen A."/>
            <person name="Lukacs Z."/>
            <person name="Mihaltcheva S."/>
            <person name="Morgado L.N."/>
            <person name="Niskanen T."/>
            <person name="Noordeloos M.E."/>
            <person name="Ohm R.A."/>
            <person name="Ortiz-Santana B."/>
            <person name="Ovrebo C."/>
            <person name="Racz N."/>
            <person name="Riley R."/>
            <person name="Savchenko A."/>
            <person name="Shiryaev A."/>
            <person name="Soop K."/>
            <person name="Spirin V."/>
            <person name="Szebenyi C."/>
            <person name="Tomsovsky M."/>
            <person name="Tulloss R.E."/>
            <person name="Uehling J."/>
            <person name="Grigoriev I.V."/>
            <person name="Vagvolgyi C."/>
            <person name="Papp T."/>
            <person name="Martin F.M."/>
            <person name="Miettinen O."/>
            <person name="Hibbett D.S."/>
            <person name="Nagy L.G."/>
        </authorList>
    </citation>
    <scope>NUCLEOTIDE SEQUENCE [LARGE SCALE GENOMIC DNA]</scope>
    <source>
        <strain evidence="2 3">CBS 309.79</strain>
    </source>
</reference>